<dbReference type="PANTHER" id="PTHR11820:SF7">
    <property type="entry name" value="ACYLPYRUVASE FAHD1, MITOCHONDRIAL"/>
    <property type="match status" value="1"/>
</dbReference>
<evidence type="ECO:0000256" key="2">
    <source>
        <dbReference type="ARBA" id="ARBA00022723"/>
    </source>
</evidence>
<dbReference type="InterPro" id="IPR011234">
    <property type="entry name" value="Fumarylacetoacetase-like_C"/>
</dbReference>
<evidence type="ECO:0000313" key="4">
    <source>
        <dbReference type="EMBL" id="KGO57625.1"/>
    </source>
</evidence>
<dbReference type="HOGENOM" id="CLU_787785_0_0_1"/>
<dbReference type="GO" id="GO:0046872">
    <property type="term" value="F:metal ion binding"/>
    <property type="evidence" value="ECO:0007669"/>
    <property type="project" value="UniProtKB-KW"/>
</dbReference>
<dbReference type="GO" id="GO:0019752">
    <property type="term" value="P:carboxylic acid metabolic process"/>
    <property type="evidence" value="ECO:0007669"/>
    <property type="project" value="UniProtKB-ARBA"/>
</dbReference>
<dbReference type="GO" id="GO:0018773">
    <property type="term" value="F:acetylpyruvate hydrolase activity"/>
    <property type="evidence" value="ECO:0007669"/>
    <property type="project" value="TreeGrafter"/>
</dbReference>
<dbReference type="PANTHER" id="PTHR11820">
    <property type="entry name" value="ACYLPYRUVASE"/>
    <property type="match status" value="1"/>
</dbReference>
<dbReference type="AlphaFoldDB" id="A0A0A2ILW8"/>
<dbReference type="VEuPathDB" id="FungiDB:PEXP_055190"/>
<sequence length="356" mass="39063">MASIRANCRKIMCIGRNYADHITELNNTAPKQPFFFLKPASSILTPGSGPVLRPKGVSLHYEVELGLVIGKTVRDLDPNDEQAALDAIQSYVLAIDMTARNVQDEAKKKGLPWSIAKGFDTFLPISQEIAKSRIPNPHDAFLRLSVGQNERQADSTSLMLYRIPQQLAQISRVMTLEKGDIVLTGTPKGVGQVKAGDVMRASIEVGGKEIEEGRIEVEVQDREGRFPVCQDIAMFASDFKDQMFSSTQTSLDLSTCKSQRFSQTSIPSASAMAQGHNEALALVNVHKNITGSDSTESGSALADKSPADDKADLRRAKELVELHYEVKARHANGTVDEELSQARQDVRRVLRELSTV</sequence>
<reference evidence="4 5" key="1">
    <citation type="journal article" date="2015" name="Mol. Plant Microbe Interact.">
        <title>Genome, transcriptome, and functional analyses of Penicillium expansum provide new insights into secondary metabolism and pathogenicity.</title>
        <authorList>
            <person name="Ballester A.R."/>
            <person name="Marcet-Houben M."/>
            <person name="Levin E."/>
            <person name="Sela N."/>
            <person name="Selma-Lazaro C."/>
            <person name="Carmona L."/>
            <person name="Wisniewski M."/>
            <person name="Droby S."/>
            <person name="Gonzalez-Candelas L."/>
            <person name="Gabaldon T."/>
        </authorList>
    </citation>
    <scope>NUCLEOTIDE SEQUENCE [LARGE SCALE GENOMIC DNA]</scope>
    <source>
        <strain evidence="4 5">MD-8</strain>
    </source>
</reference>
<comment type="caution">
    <text evidence="4">The sequence shown here is derived from an EMBL/GenBank/DDBJ whole genome shotgun (WGS) entry which is preliminary data.</text>
</comment>
<organism evidence="4 5">
    <name type="scientific">Penicillium expansum</name>
    <name type="common">Blue mold rot fungus</name>
    <dbReference type="NCBI Taxonomy" id="27334"/>
    <lineage>
        <taxon>Eukaryota</taxon>
        <taxon>Fungi</taxon>
        <taxon>Dikarya</taxon>
        <taxon>Ascomycota</taxon>
        <taxon>Pezizomycotina</taxon>
        <taxon>Eurotiomycetes</taxon>
        <taxon>Eurotiomycetidae</taxon>
        <taxon>Eurotiales</taxon>
        <taxon>Aspergillaceae</taxon>
        <taxon>Penicillium</taxon>
    </lineage>
</organism>
<dbReference type="STRING" id="27334.A0A0A2ILW8"/>
<evidence type="ECO:0000256" key="1">
    <source>
        <dbReference type="ARBA" id="ARBA00010211"/>
    </source>
</evidence>
<dbReference type="Gene3D" id="3.90.850.10">
    <property type="entry name" value="Fumarylacetoacetase-like, C-terminal domain"/>
    <property type="match status" value="1"/>
</dbReference>
<keyword evidence="5" id="KW-1185">Reference proteome</keyword>
<evidence type="ECO:0000313" key="5">
    <source>
        <dbReference type="Proteomes" id="UP000030143"/>
    </source>
</evidence>
<dbReference type="EMBL" id="JQFZ01000139">
    <property type="protein sequence ID" value="KGO57625.1"/>
    <property type="molecule type" value="Genomic_DNA"/>
</dbReference>
<protein>
    <submittedName>
        <fullName evidence="4">Fumarylacetoacetase, C-terminal-like protein</fullName>
    </submittedName>
</protein>
<dbReference type="OrthoDB" id="74910at2759"/>
<name>A0A0A2ILW8_PENEN</name>
<evidence type="ECO:0000259" key="3">
    <source>
        <dbReference type="Pfam" id="PF01557"/>
    </source>
</evidence>
<accession>A0A0A2ILW8</accession>
<dbReference type="RefSeq" id="XP_016599281.1">
    <property type="nucleotide sequence ID" value="XM_016739342.1"/>
</dbReference>
<dbReference type="InterPro" id="IPR036663">
    <property type="entry name" value="Fumarylacetoacetase_C_sf"/>
</dbReference>
<dbReference type="Pfam" id="PF01557">
    <property type="entry name" value="FAA_hydrolase"/>
    <property type="match status" value="1"/>
</dbReference>
<dbReference type="Proteomes" id="UP000030143">
    <property type="component" value="Unassembled WGS sequence"/>
</dbReference>
<feature type="domain" description="Fumarylacetoacetase-like C-terminal" evidence="3">
    <location>
        <begin position="10"/>
        <end position="204"/>
    </location>
</feature>
<dbReference type="PhylomeDB" id="A0A0A2ILW8"/>
<dbReference type="FunFam" id="3.90.850.10:FF:000003">
    <property type="entry name" value="Fumarylacetoacetate hydrolase domain-containing 1"/>
    <property type="match status" value="1"/>
</dbReference>
<keyword evidence="2" id="KW-0479">Metal-binding</keyword>
<dbReference type="SUPFAM" id="SSF56529">
    <property type="entry name" value="FAH"/>
    <property type="match status" value="1"/>
</dbReference>
<proteinExistence type="inferred from homology"/>
<comment type="similarity">
    <text evidence="1">Belongs to the FAH family.</text>
</comment>
<dbReference type="GO" id="GO:0005739">
    <property type="term" value="C:mitochondrion"/>
    <property type="evidence" value="ECO:0007669"/>
    <property type="project" value="TreeGrafter"/>
</dbReference>
<gene>
    <name evidence="4" type="ORF">PEX2_020670</name>
</gene>
<dbReference type="GeneID" id="27674761"/>